<accession>A0ABY0TEF5</accession>
<dbReference type="Pfam" id="PF12840">
    <property type="entry name" value="HTH_20"/>
    <property type="match status" value="1"/>
</dbReference>
<reference evidence="5 6" key="1">
    <citation type="submission" date="2016-10" db="EMBL/GenBank/DDBJ databases">
        <authorList>
            <person name="Varghese N."/>
            <person name="Submissions S."/>
        </authorList>
    </citation>
    <scope>NUCLEOTIDE SEQUENCE [LARGE SCALE GENOMIC DNA]</scope>
    <source>
        <strain evidence="5 6">Nl1</strain>
    </source>
</reference>
<dbReference type="RefSeq" id="WP_074632116.1">
    <property type="nucleotide sequence ID" value="NZ_FNKY01000001.1"/>
</dbReference>
<evidence type="ECO:0000256" key="1">
    <source>
        <dbReference type="ARBA" id="ARBA00023015"/>
    </source>
</evidence>
<dbReference type="SMART" id="SM00418">
    <property type="entry name" value="HTH_ARSR"/>
    <property type="match status" value="1"/>
</dbReference>
<keyword evidence="1" id="KW-0805">Transcription regulation</keyword>
<dbReference type="InterPro" id="IPR036390">
    <property type="entry name" value="WH_DNA-bd_sf"/>
</dbReference>
<evidence type="ECO:0000259" key="4">
    <source>
        <dbReference type="PROSITE" id="PS50987"/>
    </source>
</evidence>
<keyword evidence="6" id="KW-1185">Reference proteome</keyword>
<dbReference type="InterPro" id="IPR011991">
    <property type="entry name" value="ArsR-like_HTH"/>
</dbReference>
<comment type="caution">
    <text evidence="5">The sequence shown here is derived from an EMBL/GenBank/DDBJ whole genome shotgun (WGS) entry which is preliminary data.</text>
</comment>
<dbReference type="CDD" id="cd00090">
    <property type="entry name" value="HTH_ARSR"/>
    <property type="match status" value="1"/>
</dbReference>
<dbReference type="PANTHER" id="PTHR43132:SF2">
    <property type="entry name" value="ARSENICAL RESISTANCE OPERON REPRESSOR ARSR-RELATED"/>
    <property type="match status" value="1"/>
</dbReference>
<dbReference type="SUPFAM" id="SSF46785">
    <property type="entry name" value="Winged helix' DNA-binding domain"/>
    <property type="match status" value="1"/>
</dbReference>
<dbReference type="Proteomes" id="UP000183471">
    <property type="component" value="Unassembled WGS sequence"/>
</dbReference>
<gene>
    <name evidence="5" type="ORF">SAMN05216402_1942</name>
</gene>
<dbReference type="EMBL" id="FNKY01000001">
    <property type="protein sequence ID" value="SDQ70536.1"/>
    <property type="molecule type" value="Genomic_DNA"/>
</dbReference>
<dbReference type="InterPro" id="IPR001845">
    <property type="entry name" value="HTH_ArsR_DNA-bd_dom"/>
</dbReference>
<name>A0ABY0TEF5_9PROT</name>
<dbReference type="NCBIfam" id="NF033788">
    <property type="entry name" value="HTH_metalloreg"/>
    <property type="match status" value="1"/>
</dbReference>
<dbReference type="InterPro" id="IPR036388">
    <property type="entry name" value="WH-like_DNA-bd_sf"/>
</dbReference>
<proteinExistence type="predicted"/>
<keyword evidence="2" id="KW-0238">DNA-binding</keyword>
<sequence>METKEAVIALAALAQETRLSIFRLLVQIGPEGIPVGQIGEEVKVAPATLSFHLKELYHAGLISSRQEGRFIYYTANFERMAAIMTFLTQNCCQGMPQECLTVVETALGGCCPPQSNPKSTRSQS</sequence>
<dbReference type="PROSITE" id="PS50987">
    <property type="entry name" value="HTH_ARSR_2"/>
    <property type="match status" value="1"/>
</dbReference>
<dbReference type="PRINTS" id="PR00778">
    <property type="entry name" value="HTHARSR"/>
</dbReference>
<dbReference type="InterPro" id="IPR051011">
    <property type="entry name" value="Metal_resp_trans_reg"/>
</dbReference>
<keyword evidence="3" id="KW-0804">Transcription</keyword>
<dbReference type="PANTHER" id="PTHR43132">
    <property type="entry name" value="ARSENICAL RESISTANCE OPERON REPRESSOR ARSR-RELATED"/>
    <property type="match status" value="1"/>
</dbReference>
<organism evidence="5 6">
    <name type="scientific">Nitrosospira multiformis</name>
    <dbReference type="NCBI Taxonomy" id="1231"/>
    <lineage>
        <taxon>Bacteria</taxon>
        <taxon>Pseudomonadati</taxon>
        <taxon>Pseudomonadota</taxon>
        <taxon>Betaproteobacteria</taxon>
        <taxon>Nitrosomonadales</taxon>
        <taxon>Nitrosomonadaceae</taxon>
        <taxon>Nitrosospira</taxon>
    </lineage>
</organism>
<evidence type="ECO:0000256" key="3">
    <source>
        <dbReference type="ARBA" id="ARBA00023163"/>
    </source>
</evidence>
<evidence type="ECO:0000313" key="5">
    <source>
        <dbReference type="EMBL" id="SDQ70536.1"/>
    </source>
</evidence>
<protein>
    <submittedName>
        <fullName evidence="5">Transcriptional regulator, ArsR family</fullName>
    </submittedName>
</protein>
<feature type="domain" description="HTH arsR-type" evidence="4">
    <location>
        <begin position="1"/>
        <end position="95"/>
    </location>
</feature>
<evidence type="ECO:0000256" key="2">
    <source>
        <dbReference type="ARBA" id="ARBA00023125"/>
    </source>
</evidence>
<evidence type="ECO:0000313" key="6">
    <source>
        <dbReference type="Proteomes" id="UP000183471"/>
    </source>
</evidence>
<dbReference type="Gene3D" id="1.10.10.10">
    <property type="entry name" value="Winged helix-like DNA-binding domain superfamily/Winged helix DNA-binding domain"/>
    <property type="match status" value="1"/>
</dbReference>